<dbReference type="GO" id="GO:0015031">
    <property type="term" value="P:protein transport"/>
    <property type="evidence" value="ECO:0007669"/>
    <property type="project" value="UniProtKB-KW"/>
</dbReference>
<keyword evidence="3 10" id="KW-0813">Transport</keyword>
<reference evidence="12 13" key="1">
    <citation type="journal article" date="2013" name="PLoS ONE">
        <title>The first genomic and proteomic characterization of a deep-sea sulfate reducer: insights into the piezophilic lifestyle of Desulfovibrio piezophilus.</title>
        <authorList>
            <person name="Pradel N."/>
            <person name="Ji B."/>
            <person name="Gimenez G."/>
            <person name="Talla E."/>
            <person name="Lenoble P."/>
            <person name="Garel M."/>
            <person name="Tamburini C."/>
            <person name="Fourquet P."/>
            <person name="Lebrun R."/>
            <person name="Bertin P."/>
            <person name="Denis Y."/>
            <person name="Pophillat M."/>
            <person name="Barbe V."/>
            <person name="Ollivier B."/>
            <person name="Dolla A."/>
        </authorList>
    </citation>
    <scope>NUCLEOTIDE SEQUENCE [LARGE SCALE GENOMIC DNA]</scope>
    <source>
        <strain evidence="13">DSM 10523 / SB164P1</strain>
    </source>
</reference>
<comment type="similarity">
    <text evidence="2 10">Belongs to the ExbD/TolR family.</text>
</comment>
<evidence type="ECO:0000256" key="4">
    <source>
        <dbReference type="ARBA" id="ARBA00022475"/>
    </source>
</evidence>
<keyword evidence="9 11" id="KW-0472">Membrane</keyword>
<comment type="subcellular location">
    <subcellularLocation>
        <location evidence="1">Cell inner membrane</location>
        <topology evidence="1">Single-pass type II membrane protein</topology>
    </subcellularLocation>
    <subcellularLocation>
        <location evidence="10">Cell membrane</location>
        <topology evidence="10">Single-pass type II membrane protein</topology>
    </subcellularLocation>
</comment>
<keyword evidence="5" id="KW-0997">Cell inner membrane</keyword>
<dbReference type="GO" id="GO:0022857">
    <property type="term" value="F:transmembrane transporter activity"/>
    <property type="evidence" value="ECO:0007669"/>
    <property type="project" value="InterPro"/>
</dbReference>
<evidence type="ECO:0000256" key="11">
    <source>
        <dbReference type="SAM" id="Phobius"/>
    </source>
</evidence>
<organism evidence="12 13">
    <name type="scientific">Pseudodesulfovibrio piezophilus (strain DSM 21447 / JCM 15486 / C1TLV30)</name>
    <name type="common">Desulfovibrio piezophilus</name>
    <dbReference type="NCBI Taxonomy" id="1322246"/>
    <lineage>
        <taxon>Bacteria</taxon>
        <taxon>Pseudomonadati</taxon>
        <taxon>Thermodesulfobacteriota</taxon>
        <taxon>Desulfovibrionia</taxon>
        <taxon>Desulfovibrionales</taxon>
        <taxon>Desulfovibrionaceae</taxon>
    </lineage>
</organism>
<evidence type="ECO:0000256" key="9">
    <source>
        <dbReference type="ARBA" id="ARBA00023136"/>
    </source>
</evidence>
<feature type="transmembrane region" description="Helical" evidence="11">
    <location>
        <begin position="31"/>
        <end position="49"/>
    </location>
</feature>
<reference evidence="13" key="2">
    <citation type="journal article" date="2013" name="Stand. Genomic Sci.">
        <title>Complete genome sequence of Desulfocapsa sulfexigens, a marine deltaproteobacterium specialized in disproportionating inorganic sulfur compounds.</title>
        <authorList>
            <person name="Finster K.W."/>
            <person name="Kjeldsen K.U."/>
            <person name="Kube M."/>
            <person name="Reinhardt R."/>
            <person name="Mussmann M."/>
            <person name="Amann R."/>
            <person name="Schreiber L."/>
        </authorList>
    </citation>
    <scope>NUCLEOTIDE SEQUENCE [LARGE SCALE GENOMIC DNA]</scope>
    <source>
        <strain evidence="13">DSM 10523 / SB164P1</strain>
    </source>
</reference>
<evidence type="ECO:0000256" key="3">
    <source>
        <dbReference type="ARBA" id="ARBA00022448"/>
    </source>
</evidence>
<keyword evidence="13" id="KW-1185">Reference proteome</keyword>
<keyword evidence="4" id="KW-1003">Cell membrane</keyword>
<dbReference type="PATRIC" id="fig|879567.3.peg.228"/>
<sequence length="151" mass="16723">MGIQGREERVGGVMAIKTGGGFLNEINVTPFVDVMLVLLIIFMVTAPLMTQGVEVDLPTTRTVKNLPQDSEHLVLSIKKDGTLFLDEYQVGLEELESHLKRLVSKQKKQLFLRADKEVAYGTVVQVMGEIKAAGIDRLGIVAEQNKDDKKK</sequence>
<dbReference type="AlphaFoldDB" id="M1WNB3"/>
<dbReference type="InterPro" id="IPR014168">
    <property type="entry name" value="Tol-Pal_TolR"/>
</dbReference>
<keyword evidence="8 11" id="KW-1133">Transmembrane helix</keyword>
<name>M1WNB3_PSEP2</name>
<dbReference type="EMBL" id="FO203427">
    <property type="protein sequence ID" value="CCH47459.1"/>
    <property type="molecule type" value="Genomic_DNA"/>
</dbReference>
<protein>
    <submittedName>
        <fullName evidence="12">Protein tolR</fullName>
    </submittedName>
</protein>
<keyword evidence="6 10" id="KW-0812">Transmembrane</keyword>
<evidence type="ECO:0000256" key="6">
    <source>
        <dbReference type="ARBA" id="ARBA00022692"/>
    </source>
</evidence>
<proteinExistence type="inferred from homology"/>
<dbReference type="Proteomes" id="UP000011724">
    <property type="component" value="Chromosome"/>
</dbReference>
<dbReference type="Gene3D" id="3.30.420.270">
    <property type="match status" value="1"/>
</dbReference>
<dbReference type="GO" id="GO:0005886">
    <property type="term" value="C:plasma membrane"/>
    <property type="evidence" value="ECO:0007669"/>
    <property type="project" value="UniProtKB-SubCell"/>
</dbReference>
<dbReference type="HOGENOM" id="CLU_085305_1_3_7"/>
<dbReference type="eggNOG" id="COG0848">
    <property type="taxonomic scope" value="Bacteria"/>
</dbReference>
<dbReference type="InterPro" id="IPR003400">
    <property type="entry name" value="ExbD"/>
</dbReference>
<gene>
    <name evidence="12" type="primary">tolR</name>
    <name evidence="12" type="ordered locus">BN4_10219</name>
</gene>
<keyword evidence="7 10" id="KW-0653">Protein transport</keyword>
<evidence type="ECO:0000313" key="13">
    <source>
        <dbReference type="Proteomes" id="UP000011724"/>
    </source>
</evidence>
<evidence type="ECO:0000256" key="8">
    <source>
        <dbReference type="ARBA" id="ARBA00022989"/>
    </source>
</evidence>
<evidence type="ECO:0000256" key="10">
    <source>
        <dbReference type="RuleBase" id="RU003879"/>
    </source>
</evidence>
<evidence type="ECO:0000313" key="12">
    <source>
        <dbReference type="EMBL" id="CCH47459.1"/>
    </source>
</evidence>
<dbReference type="KEGG" id="dpi:BN4_10219"/>
<dbReference type="STRING" id="1322246.BN4_10219"/>
<dbReference type="Pfam" id="PF02472">
    <property type="entry name" value="ExbD"/>
    <property type="match status" value="1"/>
</dbReference>
<evidence type="ECO:0000256" key="1">
    <source>
        <dbReference type="ARBA" id="ARBA00004249"/>
    </source>
</evidence>
<accession>M1WNB3</accession>
<evidence type="ECO:0000256" key="2">
    <source>
        <dbReference type="ARBA" id="ARBA00005811"/>
    </source>
</evidence>
<evidence type="ECO:0000256" key="5">
    <source>
        <dbReference type="ARBA" id="ARBA00022519"/>
    </source>
</evidence>
<dbReference type="NCBIfam" id="TIGR02801">
    <property type="entry name" value="tolR"/>
    <property type="match status" value="1"/>
</dbReference>
<dbReference type="PANTHER" id="PTHR30558:SF12">
    <property type="entry name" value="BIOPOLYMER TRANSPORT PROTEIN EXBD"/>
    <property type="match status" value="1"/>
</dbReference>
<dbReference type="PANTHER" id="PTHR30558">
    <property type="entry name" value="EXBD MEMBRANE COMPONENT OF PMF-DRIVEN MACROMOLECULE IMPORT SYSTEM"/>
    <property type="match status" value="1"/>
</dbReference>
<evidence type="ECO:0000256" key="7">
    <source>
        <dbReference type="ARBA" id="ARBA00022927"/>
    </source>
</evidence>